<dbReference type="InterPro" id="IPR010998">
    <property type="entry name" value="Integrase_recombinase_N"/>
</dbReference>
<keyword evidence="4" id="KW-0233">DNA recombination</keyword>
<keyword evidence="2" id="KW-0229">DNA integration</keyword>
<dbReference type="InterPro" id="IPR002104">
    <property type="entry name" value="Integrase_catalytic"/>
</dbReference>
<evidence type="ECO:0000259" key="7">
    <source>
        <dbReference type="PROSITE" id="PS51900"/>
    </source>
</evidence>
<comment type="similarity">
    <text evidence="1">Belongs to the 'phage' integrase family.</text>
</comment>
<feature type="domain" description="Core-binding (CB)" evidence="7">
    <location>
        <begin position="67"/>
        <end position="166"/>
    </location>
</feature>
<dbReference type="EMBL" id="LJFS01000035">
    <property type="protein sequence ID" value="KPG28263.1"/>
    <property type="molecule type" value="Genomic_DNA"/>
</dbReference>
<dbReference type="Gene3D" id="1.10.443.10">
    <property type="entry name" value="Intergrase catalytic core"/>
    <property type="match status" value="1"/>
</dbReference>
<evidence type="ECO:0000256" key="1">
    <source>
        <dbReference type="ARBA" id="ARBA00008857"/>
    </source>
</evidence>
<evidence type="ECO:0000259" key="6">
    <source>
        <dbReference type="PROSITE" id="PS51898"/>
    </source>
</evidence>
<evidence type="ECO:0000256" key="3">
    <source>
        <dbReference type="ARBA" id="ARBA00023125"/>
    </source>
</evidence>
<dbReference type="InterPro" id="IPR050808">
    <property type="entry name" value="Phage_Integrase"/>
</dbReference>
<dbReference type="PANTHER" id="PTHR30629">
    <property type="entry name" value="PROPHAGE INTEGRASE"/>
    <property type="match status" value="1"/>
</dbReference>
<dbReference type="Pfam" id="PF00589">
    <property type="entry name" value="Phage_integrase"/>
    <property type="match status" value="1"/>
</dbReference>
<accession>A0ABR5LME0</accession>
<sequence length="402" mass="44478">MARPPKWAVTVQTKSGPRYEVRTHAKRPDGTRYQQKRRFKTLASAVEWHTLVMSELHNGGQNLAAPLTVQQAVEDWLAGQRIRETTMAAYVASLRPIVDMLGDRPISSITKNDIESVVQALRIGASVSGTWRGPKKLKGKQVRSRWEATSINPMLARMRSIMSDLVDQGALPRNPASLVKSLRPVRSTMNRTLEAEEIPILLQDTETHPFGIAWRLALMGLRRSEILALTWDMIDFQKNVLGIATARLAVAGGSRIGPTKTLSSTRKLPMPTDLVWALLRLQGRQAQRREALGYRWSNSNLIVLDESGKPPHPRTLTKAWKEALRAANLPLVRLHDARHSCATLMHLNGVPAVVIAAWLGHADPAFTLRTYTHSNPAALSAAAQYLDSVTQQIATPEPDAAA</sequence>
<dbReference type="InterPro" id="IPR011010">
    <property type="entry name" value="DNA_brk_join_enz"/>
</dbReference>
<evidence type="ECO:0000256" key="5">
    <source>
        <dbReference type="PROSITE-ProRule" id="PRU01248"/>
    </source>
</evidence>
<evidence type="ECO:0000256" key="4">
    <source>
        <dbReference type="ARBA" id="ARBA00023172"/>
    </source>
</evidence>
<dbReference type="SUPFAM" id="SSF56349">
    <property type="entry name" value="DNA breaking-rejoining enzymes"/>
    <property type="match status" value="1"/>
</dbReference>
<proteinExistence type="inferred from homology"/>
<dbReference type="InterPro" id="IPR044068">
    <property type="entry name" value="CB"/>
</dbReference>
<dbReference type="RefSeq" id="WP_049232985.1">
    <property type="nucleotide sequence ID" value="NZ_LJFS01000035.1"/>
</dbReference>
<evidence type="ECO:0000313" key="9">
    <source>
        <dbReference type="Proteomes" id="UP000037962"/>
    </source>
</evidence>
<dbReference type="InterPro" id="IPR013762">
    <property type="entry name" value="Integrase-like_cat_sf"/>
</dbReference>
<evidence type="ECO:0000256" key="2">
    <source>
        <dbReference type="ARBA" id="ARBA00022908"/>
    </source>
</evidence>
<gene>
    <name evidence="8" type="ORF">AN912_22215</name>
</gene>
<dbReference type="Proteomes" id="UP000037962">
    <property type="component" value="Unassembled WGS sequence"/>
</dbReference>
<dbReference type="Gene3D" id="1.10.150.130">
    <property type="match status" value="1"/>
</dbReference>
<reference evidence="8 9" key="1">
    <citation type="submission" date="2015-09" db="EMBL/GenBank/DDBJ databases">
        <title>Genome Sequences of Mycobacterium immunogenum Isolates, Recuperated from a Chloraminated Drinking Water Distribution System Simulator Subjected to Episodes of Nitrification.</title>
        <authorList>
            <person name="Gomez-Alvarez V."/>
            <person name="Revetta R.P."/>
        </authorList>
    </citation>
    <scope>NUCLEOTIDE SEQUENCE [LARGE SCALE GENOMIC DNA]</scope>
    <source>
        <strain evidence="8 9">H076</strain>
    </source>
</reference>
<dbReference type="CDD" id="cd01189">
    <property type="entry name" value="INT_ICEBs1_C_like"/>
    <property type="match status" value="1"/>
</dbReference>
<dbReference type="PANTHER" id="PTHR30629:SF2">
    <property type="entry name" value="PROPHAGE INTEGRASE INTS-RELATED"/>
    <property type="match status" value="1"/>
</dbReference>
<protein>
    <submittedName>
        <fullName evidence="8">Integrase</fullName>
    </submittedName>
</protein>
<dbReference type="PROSITE" id="PS51898">
    <property type="entry name" value="TYR_RECOMBINASE"/>
    <property type="match status" value="1"/>
</dbReference>
<feature type="domain" description="Tyr recombinase" evidence="6">
    <location>
        <begin position="188"/>
        <end position="384"/>
    </location>
</feature>
<evidence type="ECO:0000313" key="8">
    <source>
        <dbReference type="EMBL" id="KPG28263.1"/>
    </source>
</evidence>
<organism evidence="8 9">
    <name type="scientific">Mycobacteroides immunogenum</name>
    <dbReference type="NCBI Taxonomy" id="83262"/>
    <lineage>
        <taxon>Bacteria</taxon>
        <taxon>Bacillati</taxon>
        <taxon>Actinomycetota</taxon>
        <taxon>Actinomycetes</taxon>
        <taxon>Mycobacteriales</taxon>
        <taxon>Mycobacteriaceae</taxon>
        <taxon>Mycobacteroides</taxon>
    </lineage>
</organism>
<keyword evidence="3 5" id="KW-0238">DNA-binding</keyword>
<dbReference type="PROSITE" id="PS51900">
    <property type="entry name" value="CB"/>
    <property type="match status" value="1"/>
</dbReference>
<keyword evidence="9" id="KW-1185">Reference proteome</keyword>
<comment type="caution">
    <text evidence="8">The sequence shown here is derived from an EMBL/GenBank/DDBJ whole genome shotgun (WGS) entry which is preliminary data.</text>
</comment>
<name>A0ABR5LME0_9MYCO</name>